<protein>
    <recommendedName>
        <fullName evidence="3">histidine kinase</fullName>
        <ecNumber evidence="3">2.7.13.3</ecNumber>
    </recommendedName>
</protein>
<gene>
    <name evidence="16" type="ORF">SE15_06100</name>
</gene>
<dbReference type="SUPFAM" id="SSF55781">
    <property type="entry name" value="GAF domain-like"/>
    <property type="match status" value="2"/>
</dbReference>
<dbReference type="SUPFAM" id="SSF55785">
    <property type="entry name" value="PYP-like sensor domain (PAS domain)"/>
    <property type="match status" value="1"/>
</dbReference>
<dbReference type="InterPro" id="IPR003661">
    <property type="entry name" value="HisK_dim/P_dom"/>
</dbReference>
<dbReference type="AlphaFoldDB" id="A0A0P6XWK6"/>
<dbReference type="GO" id="GO:0030295">
    <property type="term" value="F:protein kinase activator activity"/>
    <property type="evidence" value="ECO:0007669"/>
    <property type="project" value="TreeGrafter"/>
</dbReference>
<dbReference type="SMART" id="SM00065">
    <property type="entry name" value="GAF"/>
    <property type="match status" value="2"/>
</dbReference>
<keyword evidence="5" id="KW-0808">Transferase</keyword>
<feature type="transmembrane region" description="Helical" evidence="13">
    <location>
        <begin position="20"/>
        <end position="46"/>
    </location>
</feature>
<feature type="transmembrane region" description="Helical" evidence="13">
    <location>
        <begin position="67"/>
        <end position="88"/>
    </location>
</feature>
<dbReference type="InterPro" id="IPR036890">
    <property type="entry name" value="HATPase_C_sf"/>
</dbReference>
<organism evidence="16 17">
    <name type="scientific">Thermanaerothrix daxensis</name>
    <dbReference type="NCBI Taxonomy" id="869279"/>
    <lineage>
        <taxon>Bacteria</taxon>
        <taxon>Bacillati</taxon>
        <taxon>Chloroflexota</taxon>
        <taxon>Anaerolineae</taxon>
        <taxon>Anaerolineales</taxon>
        <taxon>Anaerolineaceae</taxon>
        <taxon>Thermanaerothrix</taxon>
    </lineage>
</organism>
<dbReference type="GO" id="GO:0007234">
    <property type="term" value="P:osmosensory signaling via phosphorelay pathway"/>
    <property type="evidence" value="ECO:0007669"/>
    <property type="project" value="TreeGrafter"/>
</dbReference>
<name>A0A0P6XWK6_9CHLR</name>
<dbReference type="CDD" id="cd00075">
    <property type="entry name" value="HATPase"/>
    <property type="match status" value="1"/>
</dbReference>
<feature type="domain" description="PAS" evidence="15">
    <location>
        <begin position="423"/>
        <end position="494"/>
    </location>
</feature>
<dbReference type="Gene3D" id="3.30.565.10">
    <property type="entry name" value="Histidine kinase-like ATPase, C-terminal domain"/>
    <property type="match status" value="1"/>
</dbReference>
<keyword evidence="17" id="KW-1185">Reference proteome</keyword>
<dbReference type="InterPro" id="IPR029016">
    <property type="entry name" value="GAF-like_dom_sf"/>
</dbReference>
<keyword evidence="7" id="KW-0547">Nucleotide-binding</keyword>
<evidence type="ECO:0000259" key="14">
    <source>
        <dbReference type="PROSITE" id="PS50109"/>
    </source>
</evidence>
<dbReference type="Pfam" id="PF00512">
    <property type="entry name" value="HisKA"/>
    <property type="match status" value="1"/>
</dbReference>
<dbReference type="PRINTS" id="PR00344">
    <property type="entry name" value="BCTRLSENSOR"/>
</dbReference>
<reference evidence="16 17" key="1">
    <citation type="submission" date="2015-07" db="EMBL/GenBank/DDBJ databases">
        <title>Whole genome sequence of Thermanaerothrix daxensis DSM 23592.</title>
        <authorList>
            <person name="Hemp J."/>
            <person name="Ward L.M."/>
            <person name="Pace L.A."/>
            <person name="Fischer W.W."/>
        </authorList>
    </citation>
    <scope>NUCLEOTIDE SEQUENCE [LARGE SCALE GENOMIC DNA]</scope>
    <source>
        <strain evidence="16 17">GNS-1</strain>
    </source>
</reference>
<evidence type="ECO:0000259" key="15">
    <source>
        <dbReference type="PROSITE" id="PS50112"/>
    </source>
</evidence>
<dbReference type="Pfam" id="PF13185">
    <property type="entry name" value="GAF_2"/>
    <property type="match status" value="2"/>
</dbReference>
<dbReference type="InterPro" id="IPR013767">
    <property type="entry name" value="PAS_fold"/>
</dbReference>
<dbReference type="PROSITE" id="PS50112">
    <property type="entry name" value="PAS"/>
    <property type="match status" value="1"/>
</dbReference>
<dbReference type="GO" id="GO:0006355">
    <property type="term" value="P:regulation of DNA-templated transcription"/>
    <property type="evidence" value="ECO:0007669"/>
    <property type="project" value="InterPro"/>
</dbReference>
<dbReference type="Pfam" id="PF02518">
    <property type="entry name" value="HATPase_c"/>
    <property type="match status" value="1"/>
</dbReference>
<dbReference type="InterPro" id="IPR005467">
    <property type="entry name" value="His_kinase_dom"/>
</dbReference>
<dbReference type="FunFam" id="3.30.565.10:FF:000006">
    <property type="entry name" value="Sensor histidine kinase WalK"/>
    <property type="match status" value="1"/>
</dbReference>
<evidence type="ECO:0000256" key="2">
    <source>
        <dbReference type="ARBA" id="ARBA00004141"/>
    </source>
</evidence>
<dbReference type="STRING" id="869279.SE15_06100"/>
<keyword evidence="9" id="KW-0067">ATP-binding</keyword>
<keyword evidence="6 13" id="KW-0812">Transmembrane</keyword>
<dbReference type="SMART" id="SM00388">
    <property type="entry name" value="HisKA"/>
    <property type="match status" value="1"/>
</dbReference>
<evidence type="ECO:0000256" key="13">
    <source>
        <dbReference type="SAM" id="Phobius"/>
    </source>
</evidence>
<evidence type="ECO:0000256" key="9">
    <source>
        <dbReference type="ARBA" id="ARBA00022840"/>
    </source>
</evidence>
<evidence type="ECO:0000256" key="10">
    <source>
        <dbReference type="ARBA" id="ARBA00022989"/>
    </source>
</evidence>
<comment type="caution">
    <text evidence="16">The sequence shown here is derived from an EMBL/GenBank/DDBJ whole genome shotgun (WGS) entry which is preliminary data.</text>
</comment>
<dbReference type="PANTHER" id="PTHR42878">
    <property type="entry name" value="TWO-COMPONENT HISTIDINE KINASE"/>
    <property type="match status" value="1"/>
</dbReference>
<dbReference type="EC" id="2.7.13.3" evidence="3"/>
<keyword evidence="10 13" id="KW-1133">Transmembrane helix</keyword>
<dbReference type="GO" id="GO:0000155">
    <property type="term" value="F:phosphorelay sensor kinase activity"/>
    <property type="evidence" value="ECO:0007669"/>
    <property type="project" value="InterPro"/>
</dbReference>
<dbReference type="Pfam" id="PF00989">
    <property type="entry name" value="PAS"/>
    <property type="match status" value="1"/>
</dbReference>
<evidence type="ECO:0000256" key="6">
    <source>
        <dbReference type="ARBA" id="ARBA00022692"/>
    </source>
</evidence>
<evidence type="ECO:0000256" key="7">
    <source>
        <dbReference type="ARBA" id="ARBA00022741"/>
    </source>
</evidence>
<dbReference type="CDD" id="cd00082">
    <property type="entry name" value="HisKA"/>
    <property type="match status" value="1"/>
</dbReference>
<dbReference type="GO" id="GO:0016020">
    <property type="term" value="C:membrane"/>
    <property type="evidence" value="ECO:0007669"/>
    <property type="project" value="UniProtKB-SubCell"/>
</dbReference>
<accession>A0A0P6XWK6</accession>
<dbReference type="Gene3D" id="3.30.450.20">
    <property type="entry name" value="PAS domain"/>
    <property type="match status" value="1"/>
</dbReference>
<dbReference type="InterPro" id="IPR036097">
    <property type="entry name" value="HisK_dim/P_sf"/>
</dbReference>
<keyword evidence="11" id="KW-0902">Two-component regulatory system</keyword>
<dbReference type="InterPro" id="IPR050351">
    <property type="entry name" value="BphY/WalK/GraS-like"/>
</dbReference>
<evidence type="ECO:0000313" key="17">
    <source>
        <dbReference type="Proteomes" id="UP000050544"/>
    </source>
</evidence>
<dbReference type="SMART" id="SM00091">
    <property type="entry name" value="PAS"/>
    <property type="match status" value="1"/>
</dbReference>
<keyword evidence="12 13" id="KW-0472">Membrane</keyword>
<dbReference type="GO" id="GO:0000156">
    <property type="term" value="F:phosphorelay response regulator activity"/>
    <property type="evidence" value="ECO:0007669"/>
    <property type="project" value="TreeGrafter"/>
</dbReference>
<dbReference type="SUPFAM" id="SSF47384">
    <property type="entry name" value="Homodimeric domain of signal transducing histidine kinase"/>
    <property type="match status" value="1"/>
</dbReference>
<evidence type="ECO:0000256" key="5">
    <source>
        <dbReference type="ARBA" id="ARBA00022679"/>
    </source>
</evidence>
<dbReference type="InterPro" id="IPR004358">
    <property type="entry name" value="Sig_transdc_His_kin-like_C"/>
</dbReference>
<comment type="catalytic activity">
    <reaction evidence="1">
        <text>ATP + protein L-histidine = ADP + protein N-phospho-L-histidine.</text>
        <dbReference type="EC" id="2.7.13.3"/>
    </reaction>
</comment>
<evidence type="ECO:0000256" key="1">
    <source>
        <dbReference type="ARBA" id="ARBA00000085"/>
    </source>
</evidence>
<sequence>MAVLIRGEVIPGSPNQGALLYFSLLPVILVAFFYGTLPALFVALFFDTAFVVRAVQLYSVMPGPMPAVELVGITLVMATLALVVGDLVEGLRGRAELQTALEASMRLMGRALNWQDVLILIFQYAQKQVPAEGGGFLVRNPVNREWEIVGFPESGYWKRESLSLNLHSDSLAKWLQEQPHSVYLNDLDVLEGFLEVEKDVKPCPVHSLLSVPLMRSDGELMGILVLLNKESGYFDQRDVMRLETLTELGERALEQAGWHTITDQALEQRVRQLGIIQKASQQLNELLDPQAIVEVTLEVAMTLSQAKAGLILLEDERFFSQLGESHRSLGVSERLRQVRSMYSPHRQTRQQAKSAQPLYFFPTSKGQLVIPIHRGNTFWGVIVLESDEEKTFDQTARWVVSLLADHAAISLENAHLFRTIEKEKHRLSLIVNGMTEGLIITNEYGIILSANPAASAQTGWDSNSLVGQSIYTIIDGEDFEARVRDALQHVLKDQRPVLLESVTLRHPSGMRRVASLSLAPLIQLEERSVVLIIRDITEREMLTRLQDDLISAFSHEMRTPLTKIRSVAELILSGIRGDDNLEDYEKYLGLLVSESDRLADFLDHILDVYAMEAQEYKVELRPMPVDYLISDIVAHWRLINPEREILVEGVSAPVWVLADERALSSILNNLLENAIKYTPEASPIRIVVEQTEKKWAQISVIDQGPGIAAEHQPYLFDRFYRVDGGDAQTVYGHGVGLYVAKMLVEAMQGTIWVESEPGKGSCFAFTLPIAEEVSHEP</sequence>
<dbReference type="SUPFAM" id="SSF55874">
    <property type="entry name" value="ATPase domain of HSP90 chaperone/DNA topoisomerase II/histidine kinase"/>
    <property type="match status" value="1"/>
</dbReference>
<dbReference type="NCBIfam" id="TIGR00229">
    <property type="entry name" value="sensory_box"/>
    <property type="match status" value="1"/>
</dbReference>
<dbReference type="EMBL" id="LGKO01000002">
    <property type="protein sequence ID" value="KPL84624.1"/>
    <property type="molecule type" value="Genomic_DNA"/>
</dbReference>
<feature type="domain" description="Histidine kinase" evidence="14">
    <location>
        <begin position="552"/>
        <end position="771"/>
    </location>
</feature>
<dbReference type="InterPro" id="IPR003018">
    <property type="entry name" value="GAF"/>
</dbReference>
<dbReference type="CDD" id="cd00130">
    <property type="entry name" value="PAS"/>
    <property type="match status" value="1"/>
</dbReference>
<dbReference type="PANTHER" id="PTHR42878:SF7">
    <property type="entry name" value="SENSOR HISTIDINE KINASE GLRK"/>
    <property type="match status" value="1"/>
</dbReference>
<comment type="subcellular location">
    <subcellularLocation>
        <location evidence="2">Membrane</location>
        <topology evidence="2">Multi-pass membrane protein</topology>
    </subcellularLocation>
</comment>
<dbReference type="InterPro" id="IPR003594">
    <property type="entry name" value="HATPase_dom"/>
</dbReference>
<dbReference type="GO" id="GO:0005524">
    <property type="term" value="F:ATP binding"/>
    <property type="evidence" value="ECO:0007669"/>
    <property type="project" value="UniProtKB-KW"/>
</dbReference>
<dbReference type="Gene3D" id="3.30.450.40">
    <property type="match status" value="2"/>
</dbReference>
<keyword evidence="8" id="KW-0418">Kinase</keyword>
<dbReference type="InterPro" id="IPR000014">
    <property type="entry name" value="PAS"/>
</dbReference>
<evidence type="ECO:0000256" key="12">
    <source>
        <dbReference type="ARBA" id="ARBA00023136"/>
    </source>
</evidence>
<dbReference type="Proteomes" id="UP000050544">
    <property type="component" value="Unassembled WGS sequence"/>
</dbReference>
<dbReference type="Gene3D" id="1.10.287.130">
    <property type="match status" value="1"/>
</dbReference>
<keyword evidence="4" id="KW-0597">Phosphoprotein</keyword>
<proteinExistence type="predicted"/>
<evidence type="ECO:0000256" key="3">
    <source>
        <dbReference type="ARBA" id="ARBA00012438"/>
    </source>
</evidence>
<evidence type="ECO:0000256" key="8">
    <source>
        <dbReference type="ARBA" id="ARBA00022777"/>
    </source>
</evidence>
<dbReference type="SMART" id="SM00387">
    <property type="entry name" value="HATPase_c"/>
    <property type="match status" value="1"/>
</dbReference>
<evidence type="ECO:0000313" key="16">
    <source>
        <dbReference type="EMBL" id="KPL84624.1"/>
    </source>
</evidence>
<evidence type="ECO:0000256" key="4">
    <source>
        <dbReference type="ARBA" id="ARBA00022553"/>
    </source>
</evidence>
<evidence type="ECO:0000256" key="11">
    <source>
        <dbReference type="ARBA" id="ARBA00023012"/>
    </source>
</evidence>
<dbReference type="PROSITE" id="PS50109">
    <property type="entry name" value="HIS_KIN"/>
    <property type="match status" value="1"/>
</dbReference>
<dbReference type="InterPro" id="IPR035965">
    <property type="entry name" value="PAS-like_dom_sf"/>
</dbReference>